<feature type="compositionally biased region" description="Basic and acidic residues" evidence="2">
    <location>
        <begin position="193"/>
        <end position="206"/>
    </location>
</feature>
<feature type="region of interest" description="Disordered" evidence="2">
    <location>
        <begin position="114"/>
        <end position="236"/>
    </location>
</feature>
<organism evidence="4 5">
    <name type="scientific">Triparma verrucosa</name>
    <dbReference type="NCBI Taxonomy" id="1606542"/>
    <lineage>
        <taxon>Eukaryota</taxon>
        <taxon>Sar</taxon>
        <taxon>Stramenopiles</taxon>
        <taxon>Ochrophyta</taxon>
        <taxon>Bolidophyceae</taxon>
        <taxon>Parmales</taxon>
        <taxon>Triparmaceae</taxon>
        <taxon>Triparma</taxon>
    </lineage>
</organism>
<dbReference type="GO" id="GO:0005737">
    <property type="term" value="C:cytoplasm"/>
    <property type="evidence" value="ECO:0007669"/>
    <property type="project" value="TreeGrafter"/>
</dbReference>
<dbReference type="InterPro" id="IPR003903">
    <property type="entry name" value="UIM_dom"/>
</dbReference>
<evidence type="ECO:0000256" key="2">
    <source>
        <dbReference type="SAM" id="MobiDB-lite"/>
    </source>
</evidence>
<sequence length="626" mass="65519">MGQTKSKYSSSQLNTMCKPNGLYSGTPKWSTKKIRKAIGSGALAARQPPQNRGTECPICFESFTVFNNTQCCSKPMCTECYFQVQTEDQDKECPFCKHPKVKVKAAGLPVLPVTGKSGSFQSQSSKIQRSNSSTPVEIQHQQHKVRTTSSGSAGGSPSSGEPQFGDSLANYNRSRTSSTDSDLSLGGSPAAMSKEDRKRIEDEMKRQQAAIRRSNPFPRSPPVRNNSRASSQRSQSIGNIMRALQTGNTRGLDELMVLEAAVMLSLHENQQGGGAGRSASDPVPRALLSALMGGREEERRRQEEFNGDGGLTEEEQMERAIALSLAESEGGGGGGGDDDDGSGGGEGGEGGEVGGGGGGEDDHVETSPDTTTTTTTTTTTNVGEESNDNDGAQLLSEPSHSSLEEDEEGQGQSKSTLPREHPPASLAARLAAGTGTVSSSGPQTPTHTPKHPPAPNNTPLTLASPAAPLSPTRLNLNSSEGSSSPFLKPLVAPNNTPALAAGSSFPSNLKDDFEAGSGGGGGGGGKSEGMEGGSGSSGKLLQGKGVAKGKEKEDEVMEEKEVEGEDEEILSISDAPDASMKLDETTDDERDDQEEDEDEVHFRLSPTVMPPVPPTTLEQEEGPLGP</sequence>
<feature type="compositionally biased region" description="Low complexity" evidence="2">
    <location>
        <begin position="173"/>
        <end position="188"/>
    </location>
</feature>
<evidence type="ECO:0000259" key="3">
    <source>
        <dbReference type="PROSITE" id="PS50089"/>
    </source>
</evidence>
<feature type="compositionally biased region" description="Polar residues" evidence="2">
    <location>
        <begin position="472"/>
        <end position="485"/>
    </location>
</feature>
<feature type="compositionally biased region" description="Gly residues" evidence="2">
    <location>
        <begin position="516"/>
        <end position="536"/>
    </location>
</feature>
<dbReference type="PROSITE" id="PS50330">
    <property type="entry name" value="UIM"/>
    <property type="match status" value="1"/>
</dbReference>
<dbReference type="AlphaFoldDB" id="A0A9W7EYJ8"/>
<keyword evidence="1" id="KW-0862">Zinc</keyword>
<feature type="compositionally biased region" description="Basic and acidic residues" evidence="2">
    <location>
        <begin position="294"/>
        <end position="304"/>
    </location>
</feature>
<accession>A0A9W7EYJ8</accession>
<keyword evidence="1" id="KW-0479">Metal-binding</keyword>
<evidence type="ECO:0000256" key="1">
    <source>
        <dbReference type="PROSITE-ProRule" id="PRU00175"/>
    </source>
</evidence>
<feature type="compositionally biased region" description="Acidic residues" evidence="2">
    <location>
        <begin position="585"/>
        <end position="599"/>
    </location>
</feature>
<protein>
    <recommendedName>
        <fullName evidence="3">RING-type domain-containing protein</fullName>
    </recommendedName>
</protein>
<dbReference type="GO" id="GO:0008270">
    <property type="term" value="F:zinc ion binding"/>
    <property type="evidence" value="ECO:0007669"/>
    <property type="project" value="UniProtKB-KW"/>
</dbReference>
<dbReference type="Proteomes" id="UP001165160">
    <property type="component" value="Unassembled WGS sequence"/>
</dbReference>
<dbReference type="InterPro" id="IPR039301">
    <property type="entry name" value="Sip5/DA2"/>
</dbReference>
<keyword evidence="5" id="KW-1185">Reference proteome</keyword>
<gene>
    <name evidence="4" type="ORF">TrVE_jg6313</name>
</gene>
<dbReference type="Gene3D" id="3.30.40.10">
    <property type="entry name" value="Zinc/RING finger domain, C3HC4 (zinc finger)"/>
    <property type="match status" value="1"/>
</dbReference>
<keyword evidence="1" id="KW-0863">Zinc-finger</keyword>
<feature type="compositionally biased region" description="Low complexity" evidence="2">
    <location>
        <begin position="224"/>
        <end position="236"/>
    </location>
</feature>
<name>A0A9W7EYJ8_9STRA</name>
<dbReference type="InterPro" id="IPR013083">
    <property type="entry name" value="Znf_RING/FYVE/PHD"/>
</dbReference>
<dbReference type="EMBL" id="BRXX01000197">
    <property type="protein sequence ID" value="GMH97234.1"/>
    <property type="molecule type" value="Genomic_DNA"/>
</dbReference>
<feature type="compositionally biased region" description="Low complexity" evidence="2">
    <location>
        <begin position="115"/>
        <end position="133"/>
    </location>
</feature>
<dbReference type="InterPro" id="IPR001841">
    <property type="entry name" value="Znf_RING"/>
</dbReference>
<dbReference type="PANTHER" id="PTHR31315">
    <property type="entry name" value="PROTEIN SIP5"/>
    <property type="match status" value="1"/>
</dbReference>
<feature type="compositionally biased region" description="Low complexity" evidence="2">
    <location>
        <begin position="149"/>
        <end position="160"/>
    </location>
</feature>
<feature type="compositionally biased region" description="Gly residues" evidence="2">
    <location>
        <begin position="342"/>
        <end position="358"/>
    </location>
</feature>
<proteinExistence type="predicted"/>
<feature type="region of interest" description="Disordered" evidence="2">
    <location>
        <begin position="326"/>
        <end position="626"/>
    </location>
</feature>
<feature type="compositionally biased region" description="Acidic residues" evidence="2">
    <location>
        <begin position="554"/>
        <end position="569"/>
    </location>
</feature>
<dbReference type="PANTHER" id="PTHR31315:SF1">
    <property type="entry name" value="PROTEIN SIP5"/>
    <property type="match status" value="1"/>
</dbReference>
<evidence type="ECO:0000313" key="5">
    <source>
        <dbReference type="Proteomes" id="UP001165160"/>
    </source>
</evidence>
<dbReference type="SUPFAM" id="SSF57850">
    <property type="entry name" value="RING/U-box"/>
    <property type="match status" value="1"/>
</dbReference>
<reference evidence="5" key="1">
    <citation type="journal article" date="2023" name="Commun. Biol.">
        <title>Genome analysis of Parmales, the sister group of diatoms, reveals the evolutionary specialization of diatoms from phago-mixotrophs to photoautotrophs.</title>
        <authorList>
            <person name="Ban H."/>
            <person name="Sato S."/>
            <person name="Yoshikawa S."/>
            <person name="Yamada K."/>
            <person name="Nakamura Y."/>
            <person name="Ichinomiya M."/>
            <person name="Sato N."/>
            <person name="Blanc-Mathieu R."/>
            <person name="Endo H."/>
            <person name="Kuwata A."/>
            <person name="Ogata H."/>
        </authorList>
    </citation>
    <scope>NUCLEOTIDE SEQUENCE [LARGE SCALE GENOMIC DNA]</scope>
    <source>
        <strain evidence="5">NIES 3699</strain>
    </source>
</reference>
<feature type="region of interest" description="Disordered" evidence="2">
    <location>
        <begin position="291"/>
        <end position="314"/>
    </location>
</feature>
<evidence type="ECO:0000313" key="4">
    <source>
        <dbReference type="EMBL" id="GMH97234.1"/>
    </source>
</evidence>
<feature type="domain" description="RING-type" evidence="3">
    <location>
        <begin position="56"/>
        <end position="97"/>
    </location>
</feature>
<comment type="caution">
    <text evidence="4">The sequence shown here is derived from an EMBL/GenBank/DDBJ whole genome shotgun (WGS) entry which is preliminary data.</text>
</comment>
<feature type="compositionally biased region" description="Low complexity" evidence="2">
    <location>
        <begin position="370"/>
        <end position="380"/>
    </location>
</feature>
<dbReference type="PROSITE" id="PS50089">
    <property type="entry name" value="ZF_RING_2"/>
    <property type="match status" value="1"/>
</dbReference>